<dbReference type="RefSeq" id="WP_343876818.1">
    <property type="nucleotide sequence ID" value="NZ_BAAAFW010000037.1"/>
</dbReference>
<evidence type="ECO:0000313" key="4">
    <source>
        <dbReference type="EMBL" id="MFC6361846.1"/>
    </source>
</evidence>
<name>A0ABW1VPX3_9GAMM</name>
<proteinExistence type="predicted"/>
<dbReference type="InterPro" id="IPR051267">
    <property type="entry name" value="STEAP_metalloreductase"/>
</dbReference>
<sequence length="232" mass="23920">MTGIKQLFCSAILLAGSMLTAHASSLPVVGIIGAGQMGGTLATLWSKAGYPVILSSRHPDQLQSQVSALGAHASAATPEQAAEKASIVVLAVPYGALPSLAKVIGPQLKGKVVLDVTNPYPGRDGNIAQQALKQGAGEYSAGLFPGARLVRGFNSVAAYTLSSQAHRSGELLAIPLAGNDQQALNEVSELVKNAGFDPVVAGGLDKARLFQPGSELFLNSLTGQQLRQQLSR</sequence>
<evidence type="ECO:0000313" key="5">
    <source>
        <dbReference type="Proteomes" id="UP001596215"/>
    </source>
</evidence>
<dbReference type="PANTHER" id="PTHR14239:SF10">
    <property type="entry name" value="REDUCTASE"/>
    <property type="match status" value="1"/>
</dbReference>
<organism evidence="4 5">
    <name type="scientific">Tatumella punctata</name>
    <dbReference type="NCBI Taxonomy" id="399969"/>
    <lineage>
        <taxon>Bacteria</taxon>
        <taxon>Pseudomonadati</taxon>
        <taxon>Pseudomonadota</taxon>
        <taxon>Gammaproteobacteria</taxon>
        <taxon>Enterobacterales</taxon>
        <taxon>Erwiniaceae</taxon>
        <taxon>Tatumella</taxon>
    </lineage>
</organism>
<dbReference type="PANTHER" id="PTHR14239">
    <property type="entry name" value="DUDULIN-RELATED"/>
    <property type="match status" value="1"/>
</dbReference>
<evidence type="ECO:0000256" key="2">
    <source>
        <dbReference type="SAM" id="SignalP"/>
    </source>
</evidence>
<dbReference type="InterPro" id="IPR036291">
    <property type="entry name" value="NAD(P)-bd_dom_sf"/>
</dbReference>
<dbReference type="SUPFAM" id="SSF51735">
    <property type="entry name" value="NAD(P)-binding Rossmann-fold domains"/>
    <property type="match status" value="1"/>
</dbReference>
<dbReference type="EMBL" id="JBHSUC010000006">
    <property type="protein sequence ID" value="MFC6361846.1"/>
    <property type="molecule type" value="Genomic_DNA"/>
</dbReference>
<reference evidence="5" key="1">
    <citation type="journal article" date="2019" name="Int. J. Syst. Evol. Microbiol.">
        <title>The Global Catalogue of Microorganisms (GCM) 10K type strain sequencing project: providing services to taxonomists for standard genome sequencing and annotation.</title>
        <authorList>
            <consortium name="The Broad Institute Genomics Platform"/>
            <consortium name="The Broad Institute Genome Sequencing Center for Infectious Disease"/>
            <person name="Wu L."/>
            <person name="Ma J."/>
        </authorList>
    </citation>
    <scope>NUCLEOTIDE SEQUENCE [LARGE SCALE GENOMIC DNA]</scope>
    <source>
        <strain evidence="5">CGMCC 4.1530</strain>
    </source>
</reference>
<feature type="chain" id="PRO_5047147164" evidence="2">
    <location>
        <begin position="24"/>
        <end position="232"/>
    </location>
</feature>
<keyword evidence="2" id="KW-0732">Signal</keyword>
<comment type="caution">
    <text evidence="4">The sequence shown here is derived from an EMBL/GenBank/DDBJ whole genome shotgun (WGS) entry which is preliminary data.</text>
</comment>
<dbReference type="InterPro" id="IPR028939">
    <property type="entry name" value="P5C_Rdtase_cat_N"/>
</dbReference>
<dbReference type="Gene3D" id="3.40.50.720">
    <property type="entry name" value="NAD(P)-binding Rossmann-like Domain"/>
    <property type="match status" value="1"/>
</dbReference>
<evidence type="ECO:0000259" key="3">
    <source>
        <dbReference type="Pfam" id="PF03807"/>
    </source>
</evidence>
<gene>
    <name evidence="4" type="ORF">ACFP73_07010</name>
</gene>
<protein>
    <submittedName>
        <fullName evidence="4">NADPH-dependent F420 reductase</fullName>
    </submittedName>
</protein>
<accession>A0ABW1VPX3</accession>
<dbReference type="Proteomes" id="UP001596215">
    <property type="component" value="Unassembled WGS sequence"/>
</dbReference>
<feature type="signal peptide" evidence="2">
    <location>
        <begin position="1"/>
        <end position="23"/>
    </location>
</feature>
<dbReference type="Pfam" id="PF03807">
    <property type="entry name" value="F420_oxidored"/>
    <property type="match status" value="1"/>
</dbReference>
<feature type="domain" description="Pyrroline-5-carboxylate reductase catalytic N-terminal" evidence="3">
    <location>
        <begin position="29"/>
        <end position="119"/>
    </location>
</feature>
<keyword evidence="5" id="KW-1185">Reference proteome</keyword>
<keyword evidence="1" id="KW-0560">Oxidoreductase</keyword>
<evidence type="ECO:0000256" key="1">
    <source>
        <dbReference type="ARBA" id="ARBA00023002"/>
    </source>
</evidence>